<keyword evidence="2" id="KW-1185">Reference proteome</keyword>
<keyword evidence="1" id="KW-0614">Plasmid</keyword>
<dbReference type="Proteomes" id="UP000005216">
    <property type="component" value="Plasmid lp54"/>
</dbReference>
<dbReference type="PATRIC" id="fig|390236.22.peg.1441"/>
<sequence length="42" mass="5005">MALPQAKARLNKFKIIKYFFKKIAIFLKKTRPKLNILKSLKN</sequence>
<name>Q0SLX7_BORAP</name>
<geneLocation type="plasmid" evidence="1 2">
    <name>lp54</name>
</geneLocation>
<dbReference type="HOGENOM" id="CLU_3248029_0_0_12"/>
<dbReference type="KEGG" id="bafz:BafPKo_A0028"/>
<reference evidence="1 2" key="1">
    <citation type="journal article" date="2011" name="J. Bacteriol.">
        <title>Whole-genome sequences of two Borrelia afzelii and two Borrelia garinii Lyme disease agent isolates.</title>
        <authorList>
            <person name="Casjens S.R."/>
            <person name="Mongodin E.F."/>
            <person name="Qiu W.-G."/>
            <person name="Dunn J.J."/>
            <person name="Luft B.J."/>
            <person name="Fraser-Liggett C.M."/>
            <person name="Schutzer S.E."/>
        </authorList>
    </citation>
    <scope>NUCLEOTIDE SEQUENCE [LARGE SCALE GENOMIC DNA]</scope>
    <source>
        <strain evidence="1 2">PKo</strain>
    </source>
</reference>
<dbReference type="AlphaFoldDB" id="Q0SLX7"/>
<gene>
    <name evidence="1" type="ordered locus">BafPKo_A0028</name>
</gene>
<dbReference type="KEGG" id="baf:BAPKO_2029"/>
<dbReference type="EMBL" id="CP002950">
    <property type="protein sequence ID" value="AEL70647.1"/>
    <property type="molecule type" value="Genomic_DNA"/>
</dbReference>
<proteinExistence type="predicted"/>
<accession>Q0SLX7</accession>
<evidence type="ECO:0000313" key="1">
    <source>
        <dbReference type="EMBL" id="AEL70647.1"/>
    </source>
</evidence>
<evidence type="ECO:0000313" key="2">
    <source>
        <dbReference type="Proteomes" id="UP000005216"/>
    </source>
</evidence>
<organism evidence="1 2">
    <name type="scientific">Borreliella afzelii (strain PKo)</name>
    <name type="common">Borrelia afzelii</name>
    <dbReference type="NCBI Taxonomy" id="390236"/>
    <lineage>
        <taxon>Bacteria</taxon>
        <taxon>Pseudomonadati</taxon>
        <taxon>Spirochaetota</taxon>
        <taxon>Spirochaetia</taxon>
        <taxon>Spirochaetales</taxon>
        <taxon>Borreliaceae</taxon>
        <taxon>Borreliella</taxon>
    </lineage>
</organism>
<protein>
    <submittedName>
        <fullName evidence="1">Uncharacterized protein</fullName>
    </submittedName>
</protein>